<comment type="caution">
    <text evidence="7">The sequence shown here is derived from an EMBL/GenBank/DDBJ whole genome shotgun (WGS) entry which is preliminary data.</text>
</comment>
<feature type="domain" description="CusB-like beta-barrel" evidence="5">
    <location>
        <begin position="289"/>
        <end position="362"/>
    </location>
</feature>
<comment type="similarity">
    <text evidence="1">Belongs to the membrane fusion protein (MFP) (TC 8.A.1) family.</text>
</comment>
<dbReference type="Gene3D" id="2.40.420.20">
    <property type="match status" value="1"/>
</dbReference>
<dbReference type="InterPro" id="IPR058625">
    <property type="entry name" value="MdtA-like_BSH"/>
</dbReference>
<dbReference type="InterPro" id="IPR006143">
    <property type="entry name" value="RND_pump_MFP"/>
</dbReference>
<sequence length="439" mass="46227">MRKKQMTWIPAILSLAVAFALPGCGDVNGKANAAQELSVKAIKLGQNVDSGLSGKIIPDQEVKVVSKGSGKVANVTVDEGAVVKKGDVLVQLETDDLTQQVKQAEAALVASQAKLADTQAGARTQEIQGLESAVQAAQASLEQVNAAVDQAKAAFDLSQKTYNRLRNMYDSTNTVTKEDMDKGTFDYEKSKAAYDQTVAQQAAAQAQVSAAQSKLDLAKSGATGNTIEALQADVNRTSAGVELANSALANATISSPIDGIVVKRSIQPGEMAQPGVALLTVVKMNPVQVELSVPEAQIGKMKAGSDVEVKVANVPNKSFAGKISFVSPVSNANSTTFPVKVTIDNTEGLLMAGMLAEVHMKDTEQKNGLEVPKSALIKKDNKTFVYAVQDGTAKLVEVNTTDKNADWVYVKDNATLKANAQIIINPTDQLADGSKVKVE</sequence>
<feature type="signal peptide" evidence="3">
    <location>
        <begin position="1"/>
        <end position="20"/>
    </location>
</feature>
<dbReference type="Pfam" id="PF25917">
    <property type="entry name" value="BSH_RND"/>
    <property type="match status" value="1"/>
</dbReference>
<dbReference type="NCBIfam" id="TIGR01730">
    <property type="entry name" value="RND_mfp"/>
    <property type="match status" value="1"/>
</dbReference>
<dbReference type="InterPro" id="IPR058637">
    <property type="entry name" value="YknX-like_C"/>
</dbReference>
<keyword evidence="3" id="KW-0732">Signal</keyword>
<feature type="domain" description="YknX-like C-terminal permuted SH3-like" evidence="6">
    <location>
        <begin position="368"/>
        <end position="438"/>
    </location>
</feature>
<dbReference type="InterPro" id="IPR058792">
    <property type="entry name" value="Beta-barrel_RND_2"/>
</dbReference>
<feature type="chain" id="PRO_5046675864" evidence="3">
    <location>
        <begin position="21"/>
        <end position="439"/>
    </location>
</feature>
<evidence type="ECO:0000259" key="4">
    <source>
        <dbReference type="Pfam" id="PF25917"/>
    </source>
</evidence>
<evidence type="ECO:0000313" key="8">
    <source>
        <dbReference type="Proteomes" id="UP001597180"/>
    </source>
</evidence>
<evidence type="ECO:0000259" key="6">
    <source>
        <dbReference type="Pfam" id="PF25989"/>
    </source>
</evidence>
<dbReference type="EMBL" id="JBHTLU010000008">
    <property type="protein sequence ID" value="MFD1219227.1"/>
    <property type="molecule type" value="Genomic_DNA"/>
</dbReference>
<accession>A0ABW3UG74</accession>
<dbReference type="Gene3D" id="1.10.287.470">
    <property type="entry name" value="Helix hairpin bin"/>
    <property type="match status" value="1"/>
</dbReference>
<dbReference type="Pfam" id="PF25954">
    <property type="entry name" value="Beta-barrel_RND_2"/>
    <property type="match status" value="1"/>
</dbReference>
<gene>
    <name evidence="7" type="ORF">ACFQ4B_03755</name>
</gene>
<reference evidence="8" key="1">
    <citation type="journal article" date="2019" name="Int. J. Syst. Evol. Microbiol.">
        <title>The Global Catalogue of Microorganisms (GCM) 10K type strain sequencing project: providing services to taxonomists for standard genome sequencing and annotation.</title>
        <authorList>
            <consortium name="The Broad Institute Genomics Platform"/>
            <consortium name="The Broad Institute Genome Sequencing Center for Infectious Disease"/>
            <person name="Wu L."/>
            <person name="Ma J."/>
        </authorList>
    </citation>
    <scope>NUCLEOTIDE SEQUENCE [LARGE SCALE GENOMIC DNA]</scope>
    <source>
        <strain evidence="8">CCUG 53270</strain>
    </source>
</reference>
<dbReference type="RefSeq" id="WP_345591751.1">
    <property type="nucleotide sequence ID" value="NZ_BAABJG010000028.1"/>
</dbReference>
<evidence type="ECO:0000313" key="7">
    <source>
        <dbReference type="EMBL" id="MFD1219227.1"/>
    </source>
</evidence>
<evidence type="ECO:0000256" key="3">
    <source>
        <dbReference type="SAM" id="SignalP"/>
    </source>
</evidence>
<name>A0ABW3UG74_9BACL</name>
<dbReference type="SUPFAM" id="SSF111369">
    <property type="entry name" value="HlyD-like secretion proteins"/>
    <property type="match status" value="2"/>
</dbReference>
<dbReference type="Gene3D" id="2.40.30.170">
    <property type="match status" value="1"/>
</dbReference>
<evidence type="ECO:0000256" key="1">
    <source>
        <dbReference type="ARBA" id="ARBA00009477"/>
    </source>
</evidence>
<dbReference type="PRINTS" id="PR01490">
    <property type="entry name" value="RTXTOXIND"/>
</dbReference>
<dbReference type="Pfam" id="PF25989">
    <property type="entry name" value="YknX_C"/>
    <property type="match status" value="1"/>
</dbReference>
<dbReference type="Gene3D" id="2.40.50.100">
    <property type="match status" value="1"/>
</dbReference>
<dbReference type="Proteomes" id="UP001597180">
    <property type="component" value="Unassembled WGS sequence"/>
</dbReference>
<proteinExistence type="inferred from homology"/>
<evidence type="ECO:0000259" key="5">
    <source>
        <dbReference type="Pfam" id="PF25954"/>
    </source>
</evidence>
<dbReference type="PANTHER" id="PTHR30469">
    <property type="entry name" value="MULTIDRUG RESISTANCE PROTEIN MDTA"/>
    <property type="match status" value="1"/>
</dbReference>
<feature type="coiled-coil region" evidence="2">
    <location>
        <begin position="94"/>
        <end position="154"/>
    </location>
</feature>
<keyword evidence="8" id="KW-1185">Reference proteome</keyword>
<protein>
    <submittedName>
        <fullName evidence="7">Efflux RND transporter periplasmic adaptor subunit</fullName>
    </submittedName>
</protein>
<keyword evidence="2" id="KW-0175">Coiled coil</keyword>
<feature type="domain" description="Multidrug resistance protein MdtA-like barrel-sandwich hybrid" evidence="4">
    <location>
        <begin position="61"/>
        <end position="282"/>
    </location>
</feature>
<organism evidence="7 8">
    <name type="scientific">Paenibacillus vulneris</name>
    <dbReference type="NCBI Taxonomy" id="1133364"/>
    <lineage>
        <taxon>Bacteria</taxon>
        <taxon>Bacillati</taxon>
        <taxon>Bacillota</taxon>
        <taxon>Bacilli</taxon>
        <taxon>Bacillales</taxon>
        <taxon>Paenibacillaceae</taxon>
        <taxon>Paenibacillus</taxon>
    </lineage>
</organism>
<evidence type="ECO:0000256" key="2">
    <source>
        <dbReference type="SAM" id="Coils"/>
    </source>
</evidence>